<evidence type="ECO:0000259" key="2">
    <source>
        <dbReference type="Pfam" id="PF15508"/>
    </source>
</evidence>
<sequence length="390" mass="44148">DSPPVYIINLSLPPELRYVQVAKDHFDLITSLTVQFDELVERAGLPKALMHFLARTFLRRLHSNEQTRELRGIQNVTGVPMYLLVAYNVLLDLLMGCTSGGVTVREPCSGGGRGKLGRKKMMHFRMLDWDMDPLRQAVVQFDFTARKGGPVIARVINYVGYVGVLTGVRVGLSASLNFRPYKNNLETEFKRVWMRSFWHILLVLTGFRPSISSRLRDLFIPRTRHQGLFGRISRAAMPSQNLTDVAQDFSSMKSSSCYLVFCDGSETLLLEKDHNTAKAMRSDSFIAVTNHDVSYDDAATVEAKQIAVASTSLLGTGMEEILAESAGRKEVLTRKWTRHAHKSRSRASGLWLKVEDVQEWISEYPVTNEQTHFATIMDPTEGNIVWTRRY</sequence>
<dbReference type="Proteomes" id="UP000799444">
    <property type="component" value="Unassembled WGS sequence"/>
</dbReference>
<protein>
    <recommendedName>
        <fullName evidence="1">ceramidase</fullName>
        <ecNumber evidence="1">3.5.1.23</ecNumber>
    </recommendedName>
</protein>
<dbReference type="AlphaFoldDB" id="A0A9P4QXN8"/>
<name>A0A9P4QXN8_9PLEO</name>
<accession>A0A9P4QXN8</accession>
<evidence type="ECO:0000256" key="1">
    <source>
        <dbReference type="ARBA" id="ARBA00011891"/>
    </source>
</evidence>
<dbReference type="EC" id="3.5.1.23" evidence="1"/>
<feature type="non-terminal residue" evidence="3">
    <location>
        <position position="390"/>
    </location>
</feature>
<dbReference type="Pfam" id="PF15508">
    <property type="entry name" value="NAAA-beta"/>
    <property type="match status" value="1"/>
</dbReference>
<comment type="caution">
    <text evidence="3">The sequence shown here is derived from an EMBL/GenBank/DDBJ whole genome shotgun (WGS) entry which is preliminary data.</text>
</comment>
<reference evidence="3" key="1">
    <citation type="journal article" date="2020" name="Stud. Mycol.">
        <title>101 Dothideomycetes genomes: a test case for predicting lifestyles and emergence of pathogens.</title>
        <authorList>
            <person name="Haridas S."/>
            <person name="Albert R."/>
            <person name="Binder M."/>
            <person name="Bloem J."/>
            <person name="Labutti K."/>
            <person name="Salamov A."/>
            <person name="Andreopoulos B."/>
            <person name="Baker S."/>
            <person name="Barry K."/>
            <person name="Bills G."/>
            <person name="Bluhm B."/>
            <person name="Cannon C."/>
            <person name="Castanera R."/>
            <person name="Culley D."/>
            <person name="Daum C."/>
            <person name="Ezra D."/>
            <person name="Gonzalez J."/>
            <person name="Henrissat B."/>
            <person name="Kuo A."/>
            <person name="Liang C."/>
            <person name="Lipzen A."/>
            <person name="Lutzoni F."/>
            <person name="Magnuson J."/>
            <person name="Mondo S."/>
            <person name="Nolan M."/>
            <person name="Ohm R."/>
            <person name="Pangilinan J."/>
            <person name="Park H.-J."/>
            <person name="Ramirez L."/>
            <person name="Alfaro M."/>
            <person name="Sun H."/>
            <person name="Tritt A."/>
            <person name="Yoshinaga Y."/>
            <person name="Zwiers L.-H."/>
            <person name="Turgeon B."/>
            <person name="Goodwin S."/>
            <person name="Spatafora J."/>
            <person name="Crous P."/>
            <person name="Grigoriev I."/>
        </authorList>
    </citation>
    <scope>NUCLEOTIDE SEQUENCE</scope>
    <source>
        <strain evidence="3">CBS 125425</strain>
    </source>
</reference>
<evidence type="ECO:0000313" key="3">
    <source>
        <dbReference type="EMBL" id="KAF2734345.1"/>
    </source>
</evidence>
<dbReference type="InterPro" id="IPR029130">
    <property type="entry name" value="Acid_ceramidase_N"/>
</dbReference>
<organism evidence="3 4">
    <name type="scientific">Polyplosphaeria fusca</name>
    <dbReference type="NCBI Taxonomy" id="682080"/>
    <lineage>
        <taxon>Eukaryota</taxon>
        <taxon>Fungi</taxon>
        <taxon>Dikarya</taxon>
        <taxon>Ascomycota</taxon>
        <taxon>Pezizomycotina</taxon>
        <taxon>Dothideomycetes</taxon>
        <taxon>Pleosporomycetidae</taxon>
        <taxon>Pleosporales</taxon>
        <taxon>Tetraplosphaeriaceae</taxon>
        <taxon>Polyplosphaeria</taxon>
    </lineage>
</organism>
<keyword evidence="4" id="KW-1185">Reference proteome</keyword>
<dbReference type="OrthoDB" id="5273684at2759"/>
<feature type="domain" description="Acid ceramidase N-terminal" evidence="2">
    <location>
        <begin position="2"/>
        <end position="58"/>
    </location>
</feature>
<proteinExistence type="predicted"/>
<dbReference type="PANTHER" id="PTHR28583:SF1">
    <property type="entry name" value="ACID CERAMIDASE"/>
    <property type="match status" value="1"/>
</dbReference>
<dbReference type="PANTHER" id="PTHR28583">
    <property type="entry name" value="ACID AMIDASE"/>
    <property type="match status" value="1"/>
</dbReference>
<evidence type="ECO:0000313" key="4">
    <source>
        <dbReference type="Proteomes" id="UP000799444"/>
    </source>
</evidence>
<feature type="non-terminal residue" evidence="3">
    <location>
        <position position="1"/>
    </location>
</feature>
<dbReference type="GO" id="GO:0017040">
    <property type="term" value="F:N-acylsphingosine amidohydrolase activity"/>
    <property type="evidence" value="ECO:0007669"/>
    <property type="project" value="UniProtKB-EC"/>
</dbReference>
<gene>
    <name evidence="3" type="ORF">EJ04DRAFT_398278</name>
</gene>
<dbReference type="EMBL" id="ML996149">
    <property type="protein sequence ID" value="KAF2734345.1"/>
    <property type="molecule type" value="Genomic_DNA"/>
</dbReference>